<dbReference type="InterPro" id="IPR007657">
    <property type="entry name" value="Glycosyltransferase_61"/>
</dbReference>
<dbReference type="PANTHER" id="PTHR20961:SF38">
    <property type="entry name" value="PROTEIN O-LINKED-MANNOSE BETA-1,4-N-ACETYLGLUCOSAMINYLTRANSFERASE 2"/>
    <property type="match status" value="1"/>
</dbReference>
<dbReference type="Proteomes" id="UP000053201">
    <property type="component" value="Unassembled WGS sequence"/>
</dbReference>
<evidence type="ECO:0000313" key="13">
    <source>
        <dbReference type="Proteomes" id="UP000053201"/>
    </source>
</evidence>
<keyword evidence="3 10" id="KW-0812">Transmembrane</keyword>
<gene>
    <name evidence="12" type="ORF">SPPG_02325</name>
</gene>
<keyword evidence="4 10" id="KW-1133">Transmembrane helix</keyword>
<dbReference type="eggNOG" id="KOG4698">
    <property type="taxonomic scope" value="Eukaryota"/>
</dbReference>
<dbReference type="Pfam" id="PF04577">
    <property type="entry name" value="Glyco_transf_61"/>
    <property type="match status" value="1"/>
</dbReference>
<dbReference type="InterPro" id="IPR049625">
    <property type="entry name" value="Glyco_transf_61_cat"/>
</dbReference>
<evidence type="ECO:0000256" key="9">
    <source>
        <dbReference type="SAM" id="MobiDB-lite"/>
    </source>
</evidence>
<evidence type="ECO:0000256" key="10">
    <source>
        <dbReference type="SAM" id="Phobius"/>
    </source>
</evidence>
<dbReference type="PANTHER" id="PTHR20961">
    <property type="entry name" value="GLYCOSYLTRANSFERASE"/>
    <property type="match status" value="1"/>
</dbReference>
<dbReference type="InParanoid" id="A0A0L0HR05"/>
<evidence type="ECO:0000256" key="2">
    <source>
        <dbReference type="ARBA" id="ARBA00022679"/>
    </source>
</evidence>
<dbReference type="OrthoDB" id="529273at2759"/>
<evidence type="ECO:0000256" key="4">
    <source>
        <dbReference type="ARBA" id="ARBA00022989"/>
    </source>
</evidence>
<feature type="region of interest" description="Disordered" evidence="9">
    <location>
        <begin position="1"/>
        <end position="27"/>
    </location>
</feature>
<evidence type="ECO:0000256" key="8">
    <source>
        <dbReference type="SAM" id="Coils"/>
    </source>
</evidence>
<organism evidence="12 13">
    <name type="scientific">Spizellomyces punctatus (strain DAOM BR117)</name>
    <dbReference type="NCBI Taxonomy" id="645134"/>
    <lineage>
        <taxon>Eukaryota</taxon>
        <taxon>Fungi</taxon>
        <taxon>Fungi incertae sedis</taxon>
        <taxon>Chytridiomycota</taxon>
        <taxon>Chytridiomycota incertae sedis</taxon>
        <taxon>Chytridiomycetes</taxon>
        <taxon>Spizellomycetales</taxon>
        <taxon>Spizellomycetaceae</taxon>
        <taxon>Spizellomyces</taxon>
    </lineage>
</organism>
<keyword evidence="6" id="KW-0325">Glycoprotein</keyword>
<comment type="subcellular location">
    <subcellularLocation>
        <location evidence="7">Endomembrane system</location>
        <topology evidence="7">Single-pass membrane protein</topology>
    </subcellularLocation>
</comment>
<evidence type="ECO:0000256" key="3">
    <source>
        <dbReference type="ARBA" id="ARBA00022692"/>
    </source>
</evidence>
<name>A0A0L0HR05_SPIPD</name>
<feature type="transmembrane region" description="Helical" evidence="10">
    <location>
        <begin position="35"/>
        <end position="54"/>
    </location>
</feature>
<keyword evidence="1" id="KW-0328">Glycosyltransferase</keyword>
<evidence type="ECO:0000256" key="7">
    <source>
        <dbReference type="ARBA" id="ARBA00037847"/>
    </source>
</evidence>
<dbReference type="GO" id="GO:0035269">
    <property type="term" value="P:protein O-linked glycosylation via mannose"/>
    <property type="evidence" value="ECO:0007669"/>
    <property type="project" value="TreeGrafter"/>
</dbReference>
<protein>
    <recommendedName>
        <fullName evidence="11">Glycosyltransferase 61 catalytic domain-containing protein</fullName>
    </recommendedName>
</protein>
<accession>A0A0L0HR05</accession>
<feature type="domain" description="Glycosyltransferase 61 catalytic" evidence="11">
    <location>
        <begin position="509"/>
        <end position="583"/>
    </location>
</feature>
<feature type="coiled-coil region" evidence="8">
    <location>
        <begin position="207"/>
        <end position="234"/>
    </location>
</feature>
<dbReference type="GO" id="GO:0005783">
    <property type="term" value="C:endoplasmic reticulum"/>
    <property type="evidence" value="ECO:0007669"/>
    <property type="project" value="TreeGrafter"/>
</dbReference>
<dbReference type="RefSeq" id="XP_016611313.1">
    <property type="nucleotide sequence ID" value="XM_016750616.1"/>
</dbReference>
<evidence type="ECO:0000313" key="12">
    <source>
        <dbReference type="EMBL" id="KND03274.1"/>
    </source>
</evidence>
<keyword evidence="8" id="KW-0175">Coiled coil</keyword>
<sequence>MSGAFRRRGNRFDGRDSPLPQSRTTTTRKGRSYKWSFSLFVLGLGTLILAWKALFKLDAVAGPPESVPVERETARAEVLVAEVQPLSSPTITNLPSTALQKVQKVSHATNDAVETATVTNRLPTNKKFEKDNPVSTTVVYTTPSVDHAQKQVAHANATELNQKAELDDKRSQQQGDMVNQARLSSNVNQTLSEDDRKWLESQVEYELDDDAAQQARLEENKKNAEKKKKLAHVNKKDNTAAYIFPTLPSSSVWCYGEDRASRICRFRNLCYLPSEKQWFITQTNRTIQSNVPLHRFADGLLELSTVEGHTLFRFNFVEVSPYNPRFRNLPVRYEEKLHFMFSRLHPNNIMHNLHDDVLGMYFVLKEFVGRGSQRLGMPFSLDTHRVLIYDGYGASQATRPFQYLSSKPLRFRAYLDQDEDIVTCFRDIVLGNSKQTTWYQYGFEEPQGPIRNKTPNGMLIREVSEWFTRRMGLSLGEDEQYDKDSGKSEATANNAPAEPVASVDFPETDLIVIMGRRSNRLILNERQLKSALAAAFNLKVQVVTNEKHSFEEQVAFMRRARVVVGMHGSILVMAMFCRRGTVLLEMFPFGVPSENYTPYRTMADLPGMALVYRAWEASVESECVPHPENHPLLGGIEHLPSDKQVLVREMKRVPKHICCDNPFWLYRIYQDTRVNITEVISLIESGLQESRGLLSTVRVTNWEETELLPPPVKGIECLDGPTRDPGELWVKWALPWTGAAVDQWNVLISVPDDEQRGSEHWVPGDKPALSVKGFKAGQRLRVFIRPVVGSFTGEWSKGRCIV</sequence>
<dbReference type="STRING" id="645134.A0A0L0HR05"/>
<evidence type="ECO:0000256" key="5">
    <source>
        <dbReference type="ARBA" id="ARBA00023136"/>
    </source>
</evidence>
<keyword evidence="5 10" id="KW-0472">Membrane</keyword>
<dbReference type="AlphaFoldDB" id="A0A0L0HR05"/>
<feature type="region of interest" description="Disordered" evidence="9">
    <location>
        <begin position="478"/>
        <end position="499"/>
    </location>
</feature>
<evidence type="ECO:0000256" key="1">
    <source>
        <dbReference type="ARBA" id="ARBA00022676"/>
    </source>
</evidence>
<dbReference type="InterPro" id="IPR036116">
    <property type="entry name" value="FN3_sf"/>
</dbReference>
<dbReference type="VEuPathDB" id="FungiDB:SPPG_02325"/>
<dbReference type="GeneID" id="27685918"/>
<evidence type="ECO:0000259" key="11">
    <source>
        <dbReference type="Pfam" id="PF04577"/>
    </source>
</evidence>
<reference evidence="12 13" key="1">
    <citation type="submission" date="2009-08" db="EMBL/GenBank/DDBJ databases">
        <title>The Genome Sequence of Spizellomyces punctatus strain DAOM BR117.</title>
        <authorList>
            <consortium name="The Broad Institute Genome Sequencing Platform"/>
            <person name="Russ C."/>
            <person name="Cuomo C."/>
            <person name="Shea T."/>
            <person name="Young S.K."/>
            <person name="Zeng Q."/>
            <person name="Koehrsen M."/>
            <person name="Haas B."/>
            <person name="Borodovsky M."/>
            <person name="Guigo R."/>
            <person name="Alvarado L."/>
            <person name="Berlin A."/>
            <person name="Bochicchio J."/>
            <person name="Borenstein D."/>
            <person name="Chapman S."/>
            <person name="Chen Z."/>
            <person name="Engels R."/>
            <person name="Freedman E."/>
            <person name="Gellesch M."/>
            <person name="Goldberg J."/>
            <person name="Griggs A."/>
            <person name="Gujja S."/>
            <person name="Heiman D."/>
            <person name="Hepburn T."/>
            <person name="Howarth C."/>
            <person name="Jen D."/>
            <person name="Larson L."/>
            <person name="Lewis B."/>
            <person name="Mehta T."/>
            <person name="Park D."/>
            <person name="Pearson M."/>
            <person name="Roberts A."/>
            <person name="Saif S."/>
            <person name="Shenoy N."/>
            <person name="Sisk P."/>
            <person name="Stolte C."/>
            <person name="Sykes S."/>
            <person name="Thomson T."/>
            <person name="Walk T."/>
            <person name="White J."/>
            <person name="Yandava C."/>
            <person name="Burger G."/>
            <person name="Gray M.W."/>
            <person name="Holland P.W.H."/>
            <person name="King N."/>
            <person name="Lang F.B.F."/>
            <person name="Roger A.J."/>
            <person name="Ruiz-Trillo I."/>
            <person name="Lander E."/>
            <person name="Nusbaum C."/>
        </authorList>
    </citation>
    <scope>NUCLEOTIDE SEQUENCE [LARGE SCALE GENOMIC DNA]</scope>
    <source>
        <strain evidence="12 13">DAOM BR117</strain>
    </source>
</reference>
<dbReference type="EMBL" id="KQ257452">
    <property type="protein sequence ID" value="KND03274.1"/>
    <property type="molecule type" value="Genomic_DNA"/>
</dbReference>
<proteinExistence type="predicted"/>
<keyword evidence="13" id="KW-1185">Reference proteome</keyword>
<keyword evidence="2" id="KW-0808">Transferase</keyword>
<evidence type="ECO:0000256" key="6">
    <source>
        <dbReference type="ARBA" id="ARBA00023180"/>
    </source>
</evidence>
<dbReference type="SUPFAM" id="SSF49265">
    <property type="entry name" value="Fibronectin type III"/>
    <property type="match status" value="1"/>
</dbReference>
<dbReference type="GO" id="GO:0097363">
    <property type="term" value="F:protein O-acetylglucosaminyltransferase activity"/>
    <property type="evidence" value="ECO:0007669"/>
    <property type="project" value="TreeGrafter"/>
</dbReference>